<keyword evidence="3" id="KW-0210">Decarboxylase</keyword>
<accession>A0A834W8F2</accession>
<evidence type="ECO:0000256" key="1">
    <source>
        <dbReference type="ARBA" id="ARBA00001933"/>
    </source>
</evidence>
<dbReference type="InterPro" id="IPR021115">
    <property type="entry name" value="Pyridoxal-P_BS"/>
</dbReference>
<dbReference type="Gene3D" id="3.90.1150.10">
    <property type="entry name" value="Aspartate Aminotransferase, domain 1"/>
    <property type="match status" value="1"/>
</dbReference>
<dbReference type="PANTHER" id="PTHR46101:SF2">
    <property type="entry name" value="SERINE DECARBOXYLASE"/>
    <property type="match status" value="1"/>
</dbReference>
<dbReference type="InterPro" id="IPR002129">
    <property type="entry name" value="PyrdxlP-dep_de-COase"/>
</dbReference>
<comment type="caution">
    <text evidence="8">The sequence shown here is derived from an EMBL/GenBank/DDBJ whole genome shotgun (WGS) entry which is preliminary data.</text>
</comment>
<reference evidence="8" key="1">
    <citation type="submission" date="2020-09" db="EMBL/GenBank/DDBJ databases">
        <title>Genome-Enabled Discovery of Anthraquinone Biosynthesis in Senna tora.</title>
        <authorList>
            <person name="Kang S.-H."/>
            <person name="Pandey R.P."/>
            <person name="Lee C.-M."/>
            <person name="Sim J.-S."/>
            <person name="Jeong J.-T."/>
            <person name="Choi B.-S."/>
            <person name="Jung M."/>
            <person name="Ginzburg D."/>
            <person name="Zhao K."/>
            <person name="Won S.Y."/>
            <person name="Oh T.-J."/>
            <person name="Yu Y."/>
            <person name="Kim N.-H."/>
            <person name="Lee O.R."/>
            <person name="Lee T.-H."/>
            <person name="Bashyal P."/>
            <person name="Kim T.-S."/>
            <person name="Lee W.-H."/>
            <person name="Kawkins C."/>
            <person name="Kim C.-K."/>
            <person name="Kim J.S."/>
            <person name="Ahn B.O."/>
            <person name="Rhee S.Y."/>
            <person name="Sohng J.K."/>
        </authorList>
    </citation>
    <scope>NUCLEOTIDE SEQUENCE</scope>
    <source>
        <tissue evidence="8">Leaf</tissue>
    </source>
</reference>
<dbReference type="InterPro" id="IPR051151">
    <property type="entry name" value="Group_II_Decarboxylase"/>
</dbReference>
<evidence type="ECO:0000256" key="4">
    <source>
        <dbReference type="ARBA" id="ARBA00022898"/>
    </source>
</evidence>
<protein>
    <submittedName>
        <fullName evidence="8">Serine decarboxylase 1-like</fullName>
    </submittedName>
</protein>
<dbReference type="Proteomes" id="UP000634136">
    <property type="component" value="Unassembled WGS sequence"/>
</dbReference>
<dbReference type="Gene3D" id="3.40.640.10">
    <property type="entry name" value="Type I PLP-dependent aspartate aminotransferase-like (Major domain)"/>
    <property type="match status" value="1"/>
</dbReference>
<dbReference type="Pfam" id="PF00282">
    <property type="entry name" value="Pyridoxal_deC"/>
    <property type="match status" value="1"/>
</dbReference>
<evidence type="ECO:0000256" key="5">
    <source>
        <dbReference type="ARBA" id="ARBA00023239"/>
    </source>
</evidence>
<comment type="cofactor">
    <cofactor evidence="1 6 7">
        <name>pyridoxal 5'-phosphate</name>
        <dbReference type="ChEBI" id="CHEBI:597326"/>
    </cofactor>
</comment>
<dbReference type="GO" id="GO:0030170">
    <property type="term" value="F:pyridoxal phosphate binding"/>
    <property type="evidence" value="ECO:0007669"/>
    <property type="project" value="InterPro"/>
</dbReference>
<dbReference type="EMBL" id="JAAIUW010000010">
    <property type="protein sequence ID" value="KAF7812932.1"/>
    <property type="molecule type" value="Genomic_DNA"/>
</dbReference>
<gene>
    <name evidence="8" type="ORF">G2W53_033908</name>
</gene>
<dbReference type="NCBIfam" id="NF002748">
    <property type="entry name" value="PRK02769.1"/>
    <property type="match status" value="1"/>
</dbReference>
<dbReference type="PANTHER" id="PTHR46101">
    <property type="match status" value="1"/>
</dbReference>
<evidence type="ECO:0000256" key="6">
    <source>
        <dbReference type="PIRSR" id="PIRSR602129-50"/>
    </source>
</evidence>
<keyword evidence="9" id="KW-1185">Reference proteome</keyword>
<dbReference type="InterPro" id="IPR015422">
    <property type="entry name" value="PyrdxlP-dep_Trfase_small"/>
</dbReference>
<feature type="modified residue" description="N6-(pyridoxal phosphate)lysine" evidence="6">
    <location>
        <position position="277"/>
    </location>
</feature>
<dbReference type="AlphaFoldDB" id="A0A834W8F2"/>
<evidence type="ECO:0000256" key="7">
    <source>
        <dbReference type="RuleBase" id="RU000382"/>
    </source>
</evidence>
<dbReference type="OrthoDB" id="2161780at2759"/>
<evidence type="ECO:0000256" key="2">
    <source>
        <dbReference type="ARBA" id="ARBA00009533"/>
    </source>
</evidence>
<proteinExistence type="inferred from homology"/>
<dbReference type="SUPFAM" id="SSF53383">
    <property type="entry name" value="PLP-dependent transferases"/>
    <property type="match status" value="1"/>
</dbReference>
<dbReference type="InterPro" id="IPR015424">
    <property type="entry name" value="PyrdxlP-dep_Trfase"/>
</dbReference>
<name>A0A834W8F2_9FABA</name>
<keyword evidence="4 6" id="KW-0663">Pyridoxal phosphate</keyword>
<dbReference type="InterPro" id="IPR015421">
    <property type="entry name" value="PyrdxlP-dep_Trfase_major"/>
</dbReference>
<dbReference type="GO" id="GO:0016831">
    <property type="term" value="F:carboxy-lyase activity"/>
    <property type="evidence" value="ECO:0007669"/>
    <property type="project" value="UniProtKB-KW"/>
</dbReference>
<organism evidence="8 9">
    <name type="scientific">Senna tora</name>
    <dbReference type="NCBI Taxonomy" id="362788"/>
    <lineage>
        <taxon>Eukaryota</taxon>
        <taxon>Viridiplantae</taxon>
        <taxon>Streptophyta</taxon>
        <taxon>Embryophyta</taxon>
        <taxon>Tracheophyta</taxon>
        <taxon>Spermatophyta</taxon>
        <taxon>Magnoliopsida</taxon>
        <taxon>eudicotyledons</taxon>
        <taxon>Gunneridae</taxon>
        <taxon>Pentapetalae</taxon>
        <taxon>rosids</taxon>
        <taxon>fabids</taxon>
        <taxon>Fabales</taxon>
        <taxon>Fabaceae</taxon>
        <taxon>Caesalpinioideae</taxon>
        <taxon>Cassia clade</taxon>
        <taxon>Senna</taxon>
    </lineage>
</organism>
<sequence>MSDPCLMEIESLSTAANLLPPVVPLTKIESPQNVSTSLAISNLNGDTKENLAHLINNYVQSLSHTKMHILGFPVNLDFDYEALGQLLHFHINNAGDPFMGNCFALNSTSFELCVLDWFASLWGIQKNEYWGYVTNGGTEGNLYGILVGREQFPEGILYTSNESHYSVFKIARMYRMQCVKVATSSSGEIDCAHLKASLLAHKDKPAIINLNIGTTMKGAIDDVDLVIQTLEACGFTPDRFYIHCDGALFGMMLPFIEHAPRISFKKPIGSIAISGHKFLGCPIPCGVVITRSKHTNSFSRDIEIIASRDATITGSRNGHAPIFLWYALKKKGLTGVKKEVERCIANANYLYDQLRDAGIGVVKNEYSNIVVFEKPLDDGFARRWSLSSSGNIAHVVVMQHVTIEMLDLFVSEFAQKRFLWMHYGQKEVGVFKLCELG</sequence>
<evidence type="ECO:0000313" key="9">
    <source>
        <dbReference type="Proteomes" id="UP000634136"/>
    </source>
</evidence>
<keyword evidence="5 7" id="KW-0456">Lyase</keyword>
<evidence type="ECO:0000313" key="8">
    <source>
        <dbReference type="EMBL" id="KAF7812932.1"/>
    </source>
</evidence>
<dbReference type="GO" id="GO:0019752">
    <property type="term" value="P:carboxylic acid metabolic process"/>
    <property type="evidence" value="ECO:0007669"/>
    <property type="project" value="InterPro"/>
</dbReference>
<dbReference type="PROSITE" id="PS00392">
    <property type="entry name" value="DDC_GAD_HDC_YDC"/>
    <property type="match status" value="1"/>
</dbReference>
<comment type="similarity">
    <text evidence="2 7">Belongs to the group II decarboxylase family.</text>
</comment>
<evidence type="ECO:0000256" key="3">
    <source>
        <dbReference type="ARBA" id="ARBA00022793"/>
    </source>
</evidence>